<comment type="caution">
    <text evidence="2">The sequence shown here is derived from an EMBL/GenBank/DDBJ whole genome shotgun (WGS) entry which is preliminary data.</text>
</comment>
<name>A0ABV4X341_9CYAN</name>
<gene>
    <name evidence="2" type="ORF">ACE1CC_09965</name>
</gene>
<proteinExistence type="predicted"/>
<evidence type="ECO:0000313" key="2">
    <source>
        <dbReference type="EMBL" id="MFB2877201.1"/>
    </source>
</evidence>
<sequence>MAQVIIEDLDSEVIEKLQMLAQRNGRSLQAELKHILETAASSTLSKEEIILKKAEKMRQQIAYHAGQDISELPPIDREKALQKLAELKEIKKISSTGMSIREMREEGRRF</sequence>
<feature type="domain" description="Antitoxin FitA-like ribbon-helix-helix" evidence="1">
    <location>
        <begin position="2"/>
        <end position="40"/>
    </location>
</feature>
<dbReference type="InterPro" id="IPR013321">
    <property type="entry name" value="Arc_rbn_hlx_hlx"/>
</dbReference>
<reference evidence="2 3" key="1">
    <citation type="submission" date="2024-09" db="EMBL/GenBank/DDBJ databases">
        <title>Floridaenema gen nov. (Aerosakkonemataceae, Aerosakkonematales ord. nov., Cyanobacteria) from benthic tropical and subtropical fresh waters, with the description of four new species.</title>
        <authorList>
            <person name="Moretto J.A."/>
            <person name="Berthold D.E."/>
            <person name="Lefler F.W."/>
            <person name="Huang I.-S."/>
            <person name="Laughinghouse H. IV."/>
        </authorList>
    </citation>
    <scope>NUCLEOTIDE SEQUENCE [LARGE SCALE GENOMIC DNA]</scope>
    <source>
        <strain evidence="2 3">BLCC-F46</strain>
    </source>
</reference>
<protein>
    <recommendedName>
        <fullName evidence="1">Antitoxin FitA-like ribbon-helix-helix domain-containing protein</fullName>
    </recommendedName>
</protein>
<dbReference type="Gene3D" id="1.10.1220.10">
    <property type="entry name" value="Met repressor-like"/>
    <property type="match status" value="1"/>
</dbReference>
<evidence type="ECO:0000313" key="3">
    <source>
        <dbReference type="Proteomes" id="UP001576774"/>
    </source>
</evidence>
<dbReference type="Pfam" id="PF22513">
    <property type="entry name" value="FitA-like_RHH"/>
    <property type="match status" value="1"/>
</dbReference>
<keyword evidence="3" id="KW-1185">Reference proteome</keyword>
<dbReference type="EMBL" id="JBHFNQ010000077">
    <property type="protein sequence ID" value="MFB2877201.1"/>
    <property type="molecule type" value="Genomic_DNA"/>
</dbReference>
<dbReference type="InterPro" id="IPR010985">
    <property type="entry name" value="Ribbon_hlx_hlx"/>
</dbReference>
<dbReference type="Proteomes" id="UP001576774">
    <property type="component" value="Unassembled WGS sequence"/>
</dbReference>
<dbReference type="InterPro" id="IPR053853">
    <property type="entry name" value="FitA-like_RHH"/>
</dbReference>
<evidence type="ECO:0000259" key="1">
    <source>
        <dbReference type="Pfam" id="PF22513"/>
    </source>
</evidence>
<organism evidence="2 3">
    <name type="scientific">Floridaenema aerugineum BLCC-F46</name>
    <dbReference type="NCBI Taxonomy" id="3153654"/>
    <lineage>
        <taxon>Bacteria</taxon>
        <taxon>Bacillati</taxon>
        <taxon>Cyanobacteriota</taxon>
        <taxon>Cyanophyceae</taxon>
        <taxon>Oscillatoriophycideae</taxon>
        <taxon>Aerosakkonematales</taxon>
        <taxon>Aerosakkonemataceae</taxon>
        <taxon>Floridanema</taxon>
        <taxon>Floridanema aerugineum</taxon>
    </lineage>
</organism>
<dbReference type="RefSeq" id="WP_413270310.1">
    <property type="nucleotide sequence ID" value="NZ_JBHFNQ010000077.1"/>
</dbReference>
<dbReference type="SUPFAM" id="SSF47598">
    <property type="entry name" value="Ribbon-helix-helix"/>
    <property type="match status" value="1"/>
</dbReference>
<accession>A0ABV4X341</accession>